<dbReference type="GO" id="GO:0032259">
    <property type="term" value="P:methylation"/>
    <property type="evidence" value="ECO:0007669"/>
    <property type="project" value="UniProtKB-KW"/>
</dbReference>
<dbReference type="GO" id="GO:0008168">
    <property type="term" value="F:methyltransferase activity"/>
    <property type="evidence" value="ECO:0007669"/>
    <property type="project" value="UniProtKB-KW"/>
</dbReference>
<sequence length="241" mass="26890">MTVKPVTSRSLRDASEVARGIFDTATAVGADGTPQRVHSEIRESFADALYRAVLAERPRAVVEVGMAFGIASLAILTALRELGEGGTLISIDPGQSTQWKGMGVESVRRAGLSGQHRLMETFDYIALPQLLAGGAELDFAYIDGWHTFDYTLLDFWYVDRMLRAGGVVGFNDCGMRAVHRVLRFVRTHRRYDPVDVGLPATFTGRNPLATAARRVTGRNDADQYFRKREQWEPDWNFYAPF</sequence>
<protein>
    <submittedName>
        <fullName evidence="1">Putative O-methyltransferase YrrM</fullName>
    </submittedName>
</protein>
<proteinExistence type="predicted"/>
<dbReference type="EMBL" id="JACHIA010000001">
    <property type="protein sequence ID" value="MBB6068606.1"/>
    <property type="molecule type" value="Genomic_DNA"/>
</dbReference>
<keyword evidence="1" id="KW-0808">Transferase</keyword>
<evidence type="ECO:0000313" key="1">
    <source>
        <dbReference type="EMBL" id="MBB6068606.1"/>
    </source>
</evidence>
<dbReference type="InterPro" id="IPR029063">
    <property type="entry name" value="SAM-dependent_MTases_sf"/>
</dbReference>
<dbReference type="Proteomes" id="UP000582837">
    <property type="component" value="Unassembled WGS sequence"/>
</dbReference>
<dbReference type="RefSeq" id="WP_170030835.1">
    <property type="nucleotide sequence ID" value="NZ_JABDTL010000001.1"/>
</dbReference>
<organism evidence="1 2">
    <name type="scientific">Longimicrobium terrae</name>
    <dbReference type="NCBI Taxonomy" id="1639882"/>
    <lineage>
        <taxon>Bacteria</taxon>
        <taxon>Pseudomonadati</taxon>
        <taxon>Gemmatimonadota</taxon>
        <taxon>Longimicrobiia</taxon>
        <taxon>Longimicrobiales</taxon>
        <taxon>Longimicrobiaceae</taxon>
        <taxon>Longimicrobium</taxon>
    </lineage>
</organism>
<reference evidence="1 2" key="1">
    <citation type="submission" date="2020-08" db="EMBL/GenBank/DDBJ databases">
        <title>Genomic Encyclopedia of Type Strains, Phase IV (KMG-IV): sequencing the most valuable type-strain genomes for metagenomic binning, comparative biology and taxonomic classification.</title>
        <authorList>
            <person name="Goeker M."/>
        </authorList>
    </citation>
    <scope>NUCLEOTIDE SEQUENCE [LARGE SCALE GENOMIC DNA]</scope>
    <source>
        <strain evidence="1 2">DSM 29007</strain>
    </source>
</reference>
<name>A0A841GWG8_9BACT</name>
<keyword evidence="2" id="KW-1185">Reference proteome</keyword>
<comment type="caution">
    <text evidence="1">The sequence shown here is derived from an EMBL/GenBank/DDBJ whole genome shotgun (WGS) entry which is preliminary data.</text>
</comment>
<dbReference type="SUPFAM" id="SSF53335">
    <property type="entry name" value="S-adenosyl-L-methionine-dependent methyltransferases"/>
    <property type="match status" value="1"/>
</dbReference>
<gene>
    <name evidence="1" type="ORF">HNQ61_000217</name>
</gene>
<accession>A0A841GWG8</accession>
<evidence type="ECO:0000313" key="2">
    <source>
        <dbReference type="Proteomes" id="UP000582837"/>
    </source>
</evidence>
<dbReference type="Gene3D" id="3.40.50.150">
    <property type="entry name" value="Vaccinia Virus protein VP39"/>
    <property type="match status" value="1"/>
</dbReference>
<dbReference type="Pfam" id="PF13578">
    <property type="entry name" value="Methyltransf_24"/>
    <property type="match status" value="1"/>
</dbReference>
<dbReference type="AlphaFoldDB" id="A0A841GWG8"/>
<keyword evidence="1" id="KW-0489">Methyltransferase</keyword>